<protein>
    <recommendedName>
        <fullName evidence="9">Tr-type G domain-containing protein</fullName>
    </recommendedName>
</protein>
<dbReference type="GO" id="GO:0000974">
    <property type="term" value="C:Prp19 complex"/>
    <property type="evidence" value="ECO:0007669"/>
    <property type="project" value="UniProtKB-ARBA"/>
</dbReference>
<evidence type="ECO:0000259" key="9">
    <source>
        <dbReference type="PROSITE" id="PS51722"/>
    </source>
</evidence>
<evidence type="ECO:0000256" key="7">
    <source>
        <dbReference type="ARBA" id="ARBA00055641"/>
    </source>
</evidence>
<dbReference type="Gene3D" id="3.30.70.240">
    <property type="match status" value="1"/>
</dbReference>
<organism evidence="10 11">
    <name type="scientific">Pichia californica</name>
    <dbReference type="NCBI Taxonomy" id="460514"/>
    <lineage>
        <taxon>Eukaryota</taxon>
        <taxon>Fungi</taxon>
        <taxon>Dikarya</taxon>
        <taxon>Ascomycota</taxon>
        <taxon>Saccharomycotina</taxon>
        <taxon>Pichiomycetes</taxon>
        <taxon>Pichiales</taxon>
        <taxon>Pichiaceae</taxon>
        <taxon>Pichia</taxon>
    </lineage>
</organism>
<keyword evidence="6" id="KW-0539">Nucleus</keyword>
<keyword evidence="3" id="KW-0547">Nucleotide-binding</keyword>
<reference evidence="10" key="1">
    <citation type="submission" date="2020-11" db="EMBL/GenBank/DDBJ databases">
        <title>Kefir isolates.</title>
        <authorList>
            <person name="Marcisauskas S."/>
            <person name="Kim Y."/>
            <person name="Blasche S."/>
        </authorList>
    </citation>
    <scope>NUCLEOTIDE SEQUENCE</scope>
    <source>
        <strain evidence="10">Olga-1</strain>
    </source>
</reference>
<dbReference type="InterPro" id="IPR005517">
    <property type="entry name" value="Transl_elong_EFG/EF2_IV"/>
</dbReference>
<dbReference type="FunFam" id="2.40.30.10:FF:000029">
    <property type="entry name" value="116 kDa U5 small nuclear ribonucleoprotein component"/>
    <property type="match status" value="1"/>
</dbReference>
<dbReference type="EMBL" id="PUHW01000234">
    <property type="protein sequence ID" value="KAG0687637.1"/>
    <property type="molecule type" value="Genomic_DNA"/>
</dbReference>
<dbReference type="SMART" id="SM00889">
    <property type="entry name" value="EFG_IV"/>
    <property type="match status" value="1"/>
</dbReference>
<dbReference type="SUPFAM" id="SSF52540">
    <property type="entry name" value="P-loop containing nucleoside triphosphate hydrolases"/>
    <property type="match status" value="1"/>
</dbReference>
<gene>
    <name evidence="10" type="ORF">C6P40_002081</name>
</gene>
<feature type="region of interest" description="Disordered" evidence="8">
    <location>
        <begin position="271"/>
        <end position="304"/>
    </location>
</feature>
<evidence type="ECO:0000256" key="8">
    <source>
        <dbReference type="SAM" id="MobiDB-lite"/>
    </source>
</evidence>
<dbReference type="SMART" id="SM00838">
    <property type="entry name" value="EFG_C"/>
    <property type="match status" value="1"/>
</dbReference>
<evidence type="ECO:0000256" key="2">
    <source>
        <dbReference type="ARBA" id="ARBA00022664"/>
    </source>
</evidence>
<dbReference type="CDD" id="cd04167">
    <property type="entry name" value="Snu114p"/>
    <property type="match status" value="1"/>
</dbReference>
<keyword evidence="11" id="KW-1185">Reference proteome</keyword>
<proteinExistence type="predicted"/>
<dbReference type="GO" id="GO:0046540">
    <property type="term" value="C:U4/U6 x U5 tri-snRNP complex"/>
    <property type="evidence" value="ECO:0007669"/>
    <property type="project" value="TreeGrafter"/>
</dbReference>
<dbReference type="FunFam" id="3.30.70.870:FF:000002">
    <property type="entry name" value="Translation elongation factor 2"/>
    <property type="match status" value="1"/>
</dbReference>
<dbReference type="GO" id="GO:0005682">
    <property type="term" value="C:U5 snRNP"/>
    <property type="evidence" value="ECO:0007669"/>
    <property type="project" value="UniProtKB-ARBA"/>
</dbReference>
<dbReference type="Pfam" id="PF03764">
    <property type="entry name" value="EFG_IV"/>
    <property type="match status" value="1"/>
</dbReference>
<evidence type="ECO:0000256" key="5">
    <source>
        <dbReference type="ARBA" id="ARBA00023187"/>
    </source>
</evidence>
<dbReference type="GO" id="GO:0003924">
    <property type="term" value="F:GTPase activity"/>
    <property type="evidence" value="ECO:0007669"/>
    <property type="project" value="InterPro"/>
</dbReference>
<dbReference type="Pfam" id="PF00679">
    <property type="entry name" value="EFG_C"/>
    <property type="match status" value="1"/>
</dbReference>
<dbReference type="GO" id="GO:0071007">
    <property type="term" value="C:U2-type catalytic step 2 spliceosome"/>
    <property type="evidence" value="ECO:0007669"/>
    <property type="project" value="TreeGrafter"/>
</dbReference>
<evidence type="ECO:0000256" key="1">
    <source>
        <dbReference type="ARBA" id="ARBA00004123"/>
    </source>
</evidence>
<dbReference type="Gene3D" id="3.40.50.300">
    <property type="entry name" value="P-loop containing nucleotide triphosphate hydrolases"/>
    <property type="match status" value="1"/>
</dbReference>
<dbReference type="FunFam" id="3.40.50.300:FF:000646">
    <property type="entry name" value="U5 small nuclear ribonucleoprotein component"/>
    <property type="match status" value="1"/>
</dbReference>
<dbReference type="Gene3D" id="3.30.70.870">
    <property type="entry name" value="Elongation Factor G (Translational Gtpase), domain 3"/>
    <property type="match status" value="1"/>
</dbReference>
<dbReference type="InterPro" id="IPR009000">
    <property type="entry name" value="Transl_B-barrel_sf"/>
</dbReference>
<comment type="subcellular location">
    <subcellularLocation>
        <location evidence="1">Nucleus</location>
    </subcellularLocation>
</comment>
<dbReference type="FunFam" id="3.30.230.10:FF:000009">
    <property type="entry name" value="116 kDa U5 small nuclear ribonucleoprotein component"/>
    <property type="match status" value="1"/>
</dbReference>
<dbReference type="GO" id="GO:0005525">
    <property type="term" value="F:GTP binding"/>
    <property type="evidence" value="ECO:0007669"/>
    <property type="project" value="UniProtKB-KW"/>
</dbReference>
<dbReference type="SUPFAM" id="SSF54211">
    <property type="entry name" value="Ribosomal protein S5 domain 2-like"/>
    <property type="match status" value="1"/>
</dbReference>
<dbReference type="InterPro" id="IPR044121">
    <property type="entry name" value="Snu114_GTP-bd"/>
</dbReference>
<dbReference type="InterPro" id="IPR014721">
    <property type="entry name" value="Ribsml_uS5_D2-typ_fold_subgr"/>
</dbReference>
<dbReference type="CDD" id="cd01683">
    <property type="entry name" value="EF2_IV_snRNP"/>
    <property type="match status" value="1"/>
</dbReference>
<dbReference type="InterPro" id="IPR020568">
    <property type="entry name" value="Ribosomal_Su5_D2-typ_SF"/>
</dbReference>
<dbReference type="SUPFAM" id="SSF54980">
    <property type="entry name" value="EF-G C-terminal domain-like"/>
    <property type="match status" value="2"/>
</dbReference>
<keyword evidence="2" id="KW-0507">mRNA processing</keyword>
<dbReference type="GO" id="GO:0030623">
    <property type="term" value="F:U5 snRNA binding"/>
    <property type="evidence" value="ECO:0007669"/>
    <property type="project" value="TreeGrafter"/>
</dbReference>
<keyword evidence="4" id="KW-0342">GTP-binding</keyword>
<comment type="function">
    <text evidence="7">Component of the U5 snRNP complex required for pre-mRNA splicing. Binds GTP.</text>
</comment>
<sequence>MSGGRREIPGFYFDEERNRYFAVPASGSVAEFNTEEIRKLDANVQNKKRKLTLENTKTEISDTAKELLQCKAKQDEHYGNLEKLYSRSLESLYTSDIVTKLLWKEWNTINPTRPFQRLAQKVVLYFGENIQGLITGIKMVCESYDKWSLVLLSGDADSTKIAYEKKSLDFFGVITILNEISPFIGIPIEDAQPVSNMELPRYTPGFNGNSIIDKYMPLSTLSNFGSRLKFFKSEDCYCIYENNNYIIYTQYDKEYIQLQMSADLEFDEFGNPINANSTDSSDEDSDVSLNDSNENLYNNEDHKTENDALILPEDRIYHSTLSSTFEGVETIIATSDAKSLNDPIVEPQVNKEFILEEESLPETTYSKHYMWEMSNNISRVRNISLCGNIHSGKTSLLDMLIEQTHSFEKEKSSDSKATSLRYTDNHILEVKRGISIKSSVMSLLLPDLEEKSSLVNIIDAPGHSNFCDEMSISIRLADAVVLCVDVVESVTKSLELVIEYALKTNTKMTLVITKLDRLILELRLPPLDAYYKIRRTIEQVNETIDRYCDKLDIDKFVRDARLSPELGNVCFASSIFNTIFSLSSFTKKYFEFNNIRENNNISIETFSRKLWGDIYYENKKIFIKPQNPLALANSRTFIKFILTPIYKLSTAALSLDPPELQKFVESRLYLRLKKHVYKLDTKPFFKKVFCALLGPPSWAFVSSVNLLPSPEQNAKAKLDYLYEGSPTSFIAENVIKCDSEGPVVAYVSKLTDTRDSENFYALVRVLSGSIKEGEKVKLLGEDYSINNDQDSKIQKISKCYMWCGRYKINVPELRTGSIGLISGPGIDSFITKTATLYDLSIENPLNIFKGIDQLVSPLFKVSVQAYNPKDLNKFLDCLKKLHRAYVGCDVRVEDSGEHSIFGFGELYMDCLLHDLRILYGDIEIKVSDPMVKFNETTDSLSKVKLSTHSSNEKNSISLIAEPLDSKICDDIRTGILNIKRDPPRQLAKKLRDKYGWDSLAARSIWSSGPDELGTCILCDDTLPDDVDKTELLKMKDMILKGFQWAMREGPLAEEPVSDIKFRIIGASFASEEIDRNGAQIIQMVRKACHIAILIGEPKLLEPIYEIETITSVEAVNVLEGKIERRRGYVVDKNRIEGTKLWKVNGYIPIIESVGVETDLRLSTCGMAYPQMIFNKWERVPGDPLDDTAYIPLLKRVPLLSSSRDFLTKTRRRKGLSDSVSLQNFVDEDTWILLKELSIA</sequence>
<dbReference type="Pfam" id="PF16004">
    <property type="entry name" value="EFTUD2"/>
    <property type="match status" value="1"/>
</dbReference>
<dbReference type="InterPro" id="IPR031950">
    <property type="entry name" value="EFTUD2_N"/>
</dbReference>
<dbReference type="AlphaFoldDB" id="A0A9P6WK90"/>
<dbReference type="InterPro" id="IPR000795">
    <property type="entry name" value="T_Tr_GTP-bd_dom"/>
</dbReference>
<feature type="domain" description="Tr-type G" evidence="9">
    <location>
        <begin position="378"/>
        <end position="608"/>
    </location>
</feature>
<dbReference type="PROSITE" id="PS51722">
    <property type="entry name" value="G_TR_2"/>
    <property type="match status" value="1"/>
</dbReference>
<dbReference type="SUPFAM" id="SSF50447">
    <property type="entry name" value="Translation proteins"/>
    <property type="match status" value="1"/>
</dbReference>
<dbReference type="PANTHER" id="PTHR42908">
    <property type="entry name" value="TRANSLATION ELONGATION FACTOR-RELATED"/>
    <property type="match status" value="1"/>
</dbReference>
<dbReference type="Gene3D" id="3.30.230.10">
    <property type="match status" value="1"/>
</dbReference>
<evidence type="ECO:0000313" key="11">
    <source>
        <dbReference type="Proteomes" id="UP000697127"/>
    </source>
</evidence>
<evidence type="ECO:0000256" key="4">
    <source>
        <dbReference type="ARBA" id="ARBA00023134"/>
    </source>
</evidence>
<dbReference type="Gene3D" id="2.40.30.10">
    <property type="entry name" value="Translation factors"/>
    <property type="match status" value="1"/>
</dbReference>
<dbReference type="Proteomes" id="UP000697127">
    <property type="component" value="Unassembled WGS sequence"/>
</dbReference>
<evidence type="ECO:0000256" key="6">
    <source>
        <dbReference type="ARBA" id="ARBA00023242"/>
    </source>
</evidence>
<accession>A0A9P6WK90</accession>
<dbReference type="GO" id="GO:0005829">
    <property type="term" value="C:cytosol"/>
    <property type="evidence" value="ECO:0007669"/>
    <property type="project" value="TreeGrafter"/>
</dbReference>
<evidence type="ECO:0000256" key="3">
    <source>
        <dbReference type="ARBA" id="ARBA00022741"/>
    </source>
</evidence>
<comment type="caution">
    <text evidence="10">The sequence shown here is derived from an EMBL/GenBank/DDBJ whole genome shotgun (WGS) entry which is preliminary data.</text>
</comment>
<dbReference type="InterPro" id="IPR035647">
    <property type="entry name" value="EFG_III/V"/>
</dbReference>
<dbReference type="GO" id="GO:0000398">
    <property type="term" value="P:mRNA splicing, via spliceosome"/>
    <property type="evidence" value="ECO:0007669"/>
    <property type="project" value="UniProtKB-ARBA"/>
</dbReference>
<evidence type="ECO:0000313" key="10">
    <source>
        <dbReference type="EMBL" id="KAG0687637.1"/>
    </source>
</evidence>
<name>A0A9P6WK90_9ASCO</name>
<dbReference type="InterPro" id="IPR000640">
    <property type="entry name" value="EFG_V-like"/>
</dbReference>
<dbReference type="InterPro" id="IPR027417">
    <property type="entry name" value="P-loop_NTPase"/>
</dbReference>
<dbReference type="PANTHER" id="PTHR42908:SF6">
    <property type="entry name" value="116 KDA U5 SMALL NUCLEAR RIBONUCLEOPROTEIN COMPONENT"/>
    <property type="match status" value="1"/>
</dbReference>
<dbReference type="Pfam" id="PF00009">
    <property type="entry name" value="GTP_EFTU"/>
    <property type="match status" value="1"/>
</dbReference>
<keyword evidence="5" id="KW-0508">mRNA splicing</keyword>